<dbReference type="SUPFAM" id="SSF75217">
    <property type="entry name" value="alpha/beta knot"/>
    <property type="match status" value="1"/>
</dbReference>
<dbReference type="GO" id="GO:0006396">
    <property type="term" value="P:RNA processing"/>
    <property type="evidence" value="ECO:0007669"/>
    <property type="project" value="InterPro"/>
</dbReference>
<dbReference type="PANTHER" id="PTHR43191">
    <property type="entry name" value="RRNA METHYLTRANSFERASE 3"/>
    <property type="match status" value="1"/>
</dbReference>
<dbReference type="InterPro" id="IPR013123">
    <property type="entry name" value="SpoU_subst-bd"/>
</dbReference>
<comment type="similarity">
    <text evidence="1">Belongs to the class IV-like SAM-binding methyltransferase superfamily. RNA methyltransferase TrmH family.</text>
</comment>
<dbReference type="GO" id="GO:0032259">
    <property type="term" value="P:methylation"/>
    <property type="evidence" value="ECO:0007669"/>
    <property type="project" value="UniProtKB-KW"/>
</dbReference>
<evidence type="ECO:0000256" key="3">
    <source>
        <dbReference type="ARBA" id="ARBA00022679"/>
    </source>
</evidence>
<dbReference type="Pfam" id="PF00588">
    <property type="entry name" value="SpoU_methylase"/>
    <property type="match status" value="1"/>
</dbReference>
<dbReference type="InterPro" id="IPR053888">
    <property type="entry name" value="MRM3-like_sub_bind"/>
</dbReference>
<dbReference type="InterPro" id="IPR029028">
    <property type="entry name" value="Alpha/beta_knot_MTases"/>
</dbReference>
<dbReference type="SMART" id="SM00967">
    <property type="entry name" value="SpoU_sub_bind"/>
    <property type="match status" value="1"/>
</dbReference>
<dbReference type="AlphaFoldDB" id="A0A381P5R5"/>
<evidence type="ECO:0000313" key="5">
    <source>
        <dbReference type="EMBL" id="SUZ62272.1"/>
    </source>
</evidence>
<evidence type="ECO:0000256" key="1">
    <source>
        <dbReference type="ARBA" id="ARBA00007228"/>
    </source>
</evidence>
<proteinExistence type="inferred from homology"/>
<organism evidence="5">
    <name type="scientific">marine metagenome</name>
    <dbReference type="NCBI Taxonomy" id="408172"/>
    <lineage>
        <taxon>unclassified sequences</taxon>
        <taxon>metagenomes</taxon>
        <taxon>ecological metagenomes</taxon>
    </lineage>
</organism>
<accession>A0A381P5R5</accession>
<dbReference type="InterPro" id="IPR051259">
    <property type="entry name" value="rRNA_Methyltransferase"/>
</dbReference>
<dbReference type="GO" id="GO:0008173">
    <property type="term" value="F:RNA methyltransferase activity"/>
    <property type="evidence" value="ECO:0007669"/>
    <property type="project" value="InterPro"/>
</dbReference>
<evidence type="ECO:0000259" key="4">
    <source>
        <dbReference type="SMART" id="SM00967"/>
    </source>
</evidence>
<evidence type="ECO:0000256" key="2">
    <source>
        <dbReference type="ARBA" id="ARBA00022603"/>
    </source>
</evidence>
<dbReference type="Pfam" id="PF22435">
    <property type="entry name" value="MRM3-like_sub_bind"/>
    <property type="match status" value="1"/>
</dbReference>
<sequence>MISPNRIKQILSLKTNKGRKKEQLFIIEGARCVQSFINNSNLVKEIFMNKNFAMINKKMMQLCDKQNIIYSVVPDKDMKNLSDTKTPSGIIGICMFKPLPSIDYESKRWLYLYEISDPGNLGALLRSAAWFNIKNIALSKNSADPLNPKVVRSAVGAHAYLNIYQDIDYQIYFNHEYFIIGADQNGPDQIENSDHNKKIVLVLGSESRGIDTSIKNKMNKVISIEKLGYGESLNLAIAGSILMKNIAIK</sequence>
<name>A0A381P5R5_9ZZZZ</name>
<dbReference type="CDD" id="cd18095">
    <property type="entry name" value="SpoU-like_rRNA-MTase"/>
    <property type="match status" value="1"/>
</dbReference>
<dbReference type="Gene3D" id="3.40.1280.10">
    <property type="match status" value="1"/>
</dbReference>
<dbReference type="GO" id="GO:0003723">
    <property type="term" value="F:RNA binding"/>
    <property type="evidence" value="ECO:0007669"/>
    <property type="project" value="InterPro"/>
</dbReference>
<feature type="domain" description="RNA 2-O ribose methyltransferase substrate binding" evidence="4">
    <location>
        <begin position="26"/>
        <end position="100"/>
    </location>
</feature>
<dbReference type="PANTHER" id="PTHR43191:SF2">
    <property type="entry name" value="RRNA METHYLTRANSFERASE 3, MITOCHONDRIAL"/>
    <property type="match status" value="1"/>
</dbReference>
<protein>
    <recommendedName>
        <fullName evidence="4">RNA 2-O ribose methyltransferase substrate binding domain-containing protein</fullName>
    </recommendedName>
</protein>
<dbReference type="GO" id="GO:0005737">
    <property type="term" value="C:cytoplasm"/>
    <property type="evidence" value="ECO:0007669"/>
    <property type="project" value="UniProtKB-ARBA"/>
</dbReference>
<dbReference type="InterPro" id="IPR029064">
    <property type="entry name" value="Ribosomal_eL30-like_sf"/>
</dbReference>
<dbReference type="EMBL" id="UINC01000858">
    <property type="protein sequence ID" value="SUZ62272.1"/>
    <property type="molecule type" value="Genomic_DNA"/>
</dbReference>
<keyword evidence="3" id="KW-0808">Transferase</keyword>
<dbReference type="InterPro" id="IPR029026">
    <property type="entry name" value="tRNA_m1G_MTases_N"/>
</dbReference>
<dbReference type="SUPFAM" id="SSF55315">
    <property type="entry name" value="L30e-like"/>
    <property type="match status" value="1"/>
</dbReference>
<reference evidence="5" key="1">
    <citation type="submission" date="2018-05" db="EMBL/GenBank/DDBJ databases">
        <authorList>
            <person name="Lanie J.A."/>
            <person name="Ng W.-L."/>
            <person name="Kazmierczak K.M."/>
            <person name="Andrzejewski T.M."/>
            <person name="Davidsen T.M."/>
            <person name="Wayne K.J."/>
            <person name="Tettelin H."/>
            <person name="Glass J.I."/>
            <person name="Rusch D."/>
            <person name="Podicherti R."/>
            <person name="Tsui H.-C.T."/>
            <person name="Winkler M.E."/>
        </authorList>
    </citation>
    <scope>NUCLEOTIDE SEQUENCE</scope>
</reference>
<dbReference type="Gene3D" id="3.30.1330.30">
    <property type="match status" value="1"/>
</dbReference>
<gene>
    <name evidence="5" type="ORF">METZ01_LOCUS15126</name>
</gene>
<dbReference type="InterPro" id="IPR001537">
    <property type="entry name" value="SpoU_MeTrfase"/>
</dbReference>
<keyword evidence="2" id="KW-0489">Methyltransferase</keyword>